<evidence type="ECO:0000313" key="4">
    <source>
        <dbReference type="Proteomes" id="UP000267128"/>
    </source>
</evidence>
<protein>
    <recommendedName>
        <fullName evidence="2">Pyridinium-3,5-bisthiocarboxylic acid mononucleotide nickel insertion protein</fullName>
        <shortName evidence="2">P2TMN nickel insertion protein</shortName>
        <ecNumber evidence="2">4.99.1.12</ecNumber>
    </recommendedName>
    <alternativeName>
        <fullName evidence="2">Nickel-pincer cofactor biosynthesis protein LarC</fullName>
    </alternativeName>
</protein>
<dbReference type="NCBIfam" id="TIGR00299">
    <property type="entry name" value="nickel pincer cofactor biosynthesis protein LarC"/>
    <property type="match status" value="1"/>
</dbReference>
<accession>A0A3N0CF20</accession>
<proteinExistence type="inferred from homology"/>
<sequence length="392" mass="40501">MSRVGWFDASSGISGDMVLGALIGAGVPSEVIVGAIVAVAPEPIDVAVETVTRNGFAATRCHVEVADSVTERSWASIQELLQDSALDAPVRTLALEIFERLAWAEATVHGTGVEGVHFHEVGALDSIADIVGAAAGFVHLGLDEVVCTPVALGGGSVAIAHGRIGVPAPAVVELLRDAPTYGGPIERELTTPTGAAILASVVTRYGVQPAMTVDDTGVGAGGADPEGHANVLRLSVGTSTPASEAPGSALVIETNVDDLDPRLWPDVIAALLAAGAADAWLTPILMKKGRPAHTLHVLVAADAAAAVRREIFRQTSTIGMRESTFAKHALDRELISVDLDGHRIAVKLARLDGELMNVQPEYEDVAAAARALDRPIKDVLAEANVLARAATS</sequence>
<dbReference type="Gene3D" id="3.10.20.300">
    <property type="entry name" value="mk0293 like domain"/>
    <property type="match status" value="1"/>
</dbReference>
<dbReference type="PANTHER" id="PTHR36566">
    <property type="entry name" value="NICKEL INSERTION PROTEIN-RELATED"/>
    <property type="match status" value="1"/>
</dbReference>
<dbReference type="PANTHER" id="PTHR36566:SF1">
    <property type="entry name" value="PYRIDINIUM-3,5-BISTHIOCARBOXYLIC ACID MONONUCLEOTIDE NICKEL INSERTION PROTEIN"/>
    <property type="match status" value="1"/>
</dbReference>
<keyword evidence="1 2" id="KW-0533">Nickel</keyword>
<dbReference type="AlphaFoldDB" id="A0A3N0CF20"/>
<name>A0A3N0CF20_9ACTN</name>
<dbReference type="RefSeq" id="WP_123227352.1">
    <property type="nucleotide sequence ID" value="NZ_RJSE01000007.1"/>
</dbReference>
<evidence type="ECO:0000256" key="2">
    <source>
        <dbReference type="HAMAP-Rule" id="MF_01074"/>
    </source>
</evidence>
<gene>
    <name evidence="2 3" type="primary">larC</name>
    <name evidence="3" type="ORF">EFK50_09535</name>
</gene>
<dbReference type="HAMAP" id="MF_01074">
    <property type="entry name" value="LarC"/>
    <property type="match status" value="1"/>
</dbReference>
<reference evidence="3 4" key="1">
    <citation type="submission" date="2018-11" db="EMBL/GenBank/DDBJ databases">
        <authorList>
            <person name="Li F."/>
        </authorList>
    </citation>
    <scope>NUCLEOTIDE SEQUENCE [LARGE SCALE GENOMIC DNA]</scope>
    <source>
        <strain evidence="3 4">Gsoil 097</strain>
    </source>
</reference>
<dbReference type="GO" id="GO:0016829">
    <property type="term" value="F:lyase activity"/>
    <property type="evidence" value="ECO:0007669"/>
    <property type="project" value="UniProtKB-UniRule"/>
</dbReference>
<comment type="function">
    <text evidence="2">Involved in the biosynthesis of a nickel-pincer cofactor ((SCS)Ni(II) pincer complex). Binds Ni(2+), and functions in nickel delivery to pyridinium-3,5-bisthiocarboxylic acid mononucleotide (P2TMN), to form the mature cofactor. Is thus probably required for the activation of nickel-pincer cofactor-dependent enzymes.</text>
</comment>
<comment type="similarity">
    <text evidence="2">Belongs to the LarC family.</text>
</comment>
<evidence type="ECO:0000313" key="3">
    <source>
        <dbReference type="EMBL" id="RNL62057.1"/>
    </source>
</evidence>
<keyword evidence="4" id="KW-1185">Reference proteome</keyword>
<dbReference type="GO" id="GO:0016151">
    <property type="term" value="F:nickel cation binding"/>
    <property type="evidence" value="ECO:0007669"/>
    <property type="project" value="UniProtKB-UniRule"/>
</dbReference>
<comment type="catalytic activity">
    <reaction evidence="2">
        <text>Ni(II)-pyridinium-3,5-bisthiocarboxylate mononucleotide = pyridinium-3,5-bisthiocarboxylate mononucleotide + Ni(2+)</text>
        <dbReference type="Rhea" id="RHEA:54784"/>
        <dbReference type="ChEBI" id="CHEBI:49786"/>
        <dbReference type="ChEBI" id="CHEBI:137372"/>
        <dbReference type="ChEBI" id="CHEBI:137373"/>
        <dbReference type="EC" id="4.99.1.12"/>
    </reaction>
</comment>
<dbReference type="EC" id="4.99.1.12" evidence="2"/>
<dbReference type="EMBL" id="RJSE01000007">
    <property type="protein sequence ID" value="RNL62057.1"/>
    <property type="molecule type" value="Genomic_DNA"/>
</dbReference>
<dbReference type="Gene3D" id="3.30.70.1380">
    <property type="entry name" value="Transcriptional regulatory protein pf0864 domain like"/>
    <property type="match status" value="1"/>
</dbReference>
<organism evidence="3 4">
    <name type="scientific">Nocardioides marmoriginsengisoli</name>
    <dbReference type="NCBI Taxonomy" id="661483"/>
    <lineage>
        <taxon>Bacteria</taxon>
        <taxon>Bacillati</taxon>
        <taxon>Actinomycetota</taxon>
        <taxon>Actinomycetes</taxon>
        <taxon>Propionibacteriales</taxon>
        <taxon>Nocardioidaceae</taxon>
        <taxon>Nocardioides</taxon>
    </lineage>
</organism>
<dbReference type="Pfam" id="PF01969">
    <property type="entry name" value="Ni_insertion"/>
    <property type="match status" value="1"/>
</dbReference>
<dbReference type="InterPro" id="IPR002822">
    <property type="entry name" value="Ni_insertion"/>
</dbReference>
<dbReference type="Proteomes" id="UP000267128">
    <property type="component" value="Unassembled WGS sequence"/>
</dbReference>
<dbReference type="OrthoDB" id="9765625at2"/>
<dbReference type="GO" id="GO:0051604">
    <property type="term" value="P:protein maturation"/>
    <property type="evidence" value="ECO:0007669"/>
    <property type="project" value="UniProtKB-UniRule"/>
</dbReference>
<comment type="caution">
    <text evidence="3">The sequence shown here is derived from an EMBL/GenBank/DDBJ whole genome shotgun (WGS) entry which is preliminary data.</text>
</comment>
<evidence type="ECO:0000256" key="1">
    <source>
        <dbReference type="ARBA" id="ARBA00022596"/>
    </source>
</evidence>
<keyword evidence="2" id="KW-0456">Lyase</keyword>